<dbReference type="EMBL" id="VCAO01000001">
    <property type="protein sequence ID" value="TMM49817.1"/>
    <property type="molecule type" value="Genomic_DNA"/>
</dbReference>
<reference evidence="2 3" key="1">
    <citation type="submission" date="2019-05" db="EMBL/GenBank/DDBJ databases">
        <title>Erythrobacter marisflavi sp. nov., isolated from isolated from water of an estuary environment.</title>
        <authorList>
            <person name="Yoon J.-H."/>
        </authorList>
    </citation>
    <scope>NUCLEOTIDE SEQUENCE [LARGE SCALE GENOMIC DNA]</scope>
    <source>
        <strain evidence="2 3">KEM-5</strain>
    </source>
</reference>
<keyword evidence="3" id="KW-1185">Reference proteome</keyword>
<feature type="signal peptide" evidence="1">
    <location>
        <begin position="1"/>
        <end position="24"/>
    </location>
</feature>
<dbReference type="RefSeq" id="WP_138615378.1">
    <property type="nucleotide sequence ID" value="NZ_VCAO01000001.1"/>
</dbReference>
<evidence type="ECO:0000313" key="2">
    <source>
        <dbReference type="EMBL" id="TMM49817.1"/>
    </source>
</evidence>
<evidence type="ECO:0000313" key="3">
    <source>
        <dbReference type="Proteomes" id="UP000309668"/>
    </source>
</evidence>
<dbReference type="Proteomes" id="UP000309668">
    <property type="component" value="Unassembled WGS sequence"/>
</dbReference>
<protein>
    <recommendedName>
        <fullName evidence="4">Porin</fullName>
    </recommendedName>
</protein>
<dbReference type="AlphaFoldDB" id="A0A5S3Q0G1"/>
<accession>A0A5S3Q0G1</accession>
<feature type="chain" id="PRO_5024376766" description="Porin" evidence="1">
    <location>
        <begin position="25"/>
        <end position="99"/>
    </location>
</feature>
<organism evidence="2 3">
    <name type="scientific">Qipengyuania marisflavi</name>
    <dbReference type="NCBI Taxonomy" id="2486356"/>
    <lineage>
        <taxon>Bacteria</taxon>
        <taxon>Pseudomonadati</taxon>
        <taxon>Pseudomonadota</taxon>
        <taxon>Alphaproteobacteria</taxon>
        <taxon>Sphingomonadales</taxon>
        <taxon>Erythrobacteraceae</taxon>
        <taxon>Qipengyuania</taxon>
    </lineage>
</organism>
<evidence type="ECO:0008006" key="4">
    <source>
        <dbReference type="Google" id="ProtNLM"/>
    </source>
</evidence>
<comment type="caution">
    <text evidence="2">The sequence shown here is derived from an EMBL/GenBank/DDBJ whole genome shotgun (WGS) entry which is preliminary data.</text>
</comment>
<name>A0A5S3Q0G1_9SPHN</name>
<sequence length="99" mass="10312">MIKQFATVFAGALLLAIAGSSAFAQEGTTPVAAPAPAEAPVETDLGDETIECRILPPKVGTRIPGKRACLTRAQWAHSAVLTKETGEDINARGLIKNAQ</sequence>
<proteinExistence type="predicted"/>
<gene>
    <name evidence="2" type="ORF">FEV51_01045</name>
</gene>
<dbReference type="OrthoDB" id="9999734at2"/>
<keyword evidence="1" id="KW-0732">Signal</keyword>
<evidence type="ECO:0000256" key="1">
    <source>
        <dbReference type="SAM" id="SignalP"/>
    </source>
</evidence>